<dbReference type="EMBL" id="OC936038">
    <property type="protein sequence ID" value="CAD7660760.1"/>
    <property type="molecule type" value="Genomic_DNA"/>
</dbReference>
<organism evidence="2">
    <name type="scientific">Oppiella nova</name>
    <dbReference type="NCBI Taxonomy" id="334625"/>
    <lineage>
        <taxon>Eukaryota</taxon>
        <taxon>Metazoa</taxon>
        <taxon>Ecdysozoa</taxon>
        <taxon>Arthropoda</taxon>
        <taxon>Chelicerata</taxon>
        <taxon>Arachnida</taxon>
        <taxon>Acari</taxon>
        <taxon>Acariformes</taxon>
        <taxon>Sarcoptiformes</taxon>
        <taxon>Oribatida</taxon>
        <taxon>Brachypylina</taxon>
        <taxon>Oppioidea</taxon>
        <taxon>Oppiidae</taxon>
        <taxon>Oppiella</taxon>
    </lineage>
</organism>
<dbReference type="Proteomes" id="UP000728032">
    <property type="component" value="Unassembled WGS sequence"/>
</dbReference>
<protein>
    <submittedName>
        <fullName evidence="2">Uncharacterized protein</fullName>
    </submittedName>
</protein>
<proteinExistence type="predicted"/>
<keyword evidence="3" id="KW-1185">Reference proteome</keyword>
<dbReference type="EMBL" id="CAJPVJ010021213">
    <property type="protein sequence ID" value="CAG2177896.1"/>
    <property type="molecule type" value="Genomic_DNA"/>
</dbReference>
<feature type="compositionally biased region" description="Low complexity" evidence="1">
    <location>
        <begin position="152"/>
        <end position="208"/>
    </location>
</feature>
<evidence type="ECO:0000256" key="1">
    <source>
        <dbReference type="SAM" id="MobiDB-lite"/>
    </source>
</evidence>
<gene>
    <name evidence="2" type="ORF">ONB1V03_LOCUS17323</name>
</gene>
<feature type="region of interest" description="Disordered" evidence="1">
    <location>
        <begin position="132"/>
        <end position="251"/>
    </location>
</feature>
<accession>A0A7R9MI99</accession>
<name>A0A7R9MI99_9ACAR</name>
<evidence type="ECO:0000313" key="2">
    <source>
        <dbReference type="EMBL" id="CAD7660760.1"/>
    </source>
</evidence>
<evidence type="ECO:0000313" key="3">
    <source>
        <dbReference type="Proteomes" id="UP000728032"/>
    </source>
</evidence>
<dbReference type="AlphaFoldDB" id="A0A7R9MI99"/>
<feature type="non-terminal residue" evidence="2">
    <location>
        <position position="1"/>
    </location>
</feature>
<sequence length="316" mass="32753">MRSRHKGATGSLLKSLLTRRHRQSLHPINSLTATPVMSTPLPLISLSMAYVQCLRPYTQPQEPSDQLVDALVTTAGVGVNILAVDLGPIDSAHELEVRRQQAVGVLAVMAVTANETLSAAIGLYGQTTVHWPEAGGAPPPADQPVLPVAEQPAPIDSDSSAASSPLGSSSSSSAAPHSSPSSAPTTGHSSNEAIDGSAVDSSGGADSGPNLSGLESDASHVSGGAAQQMRSSSEEGTDDSGGGAVQAKRGPNVRFGEKPFTVQTVCVLGDNHYCIGIESHRKHWSTSRAKRLSLKKKITAEEMMKIEEVKNVSKSA</sequence>
<reference evidence="2" key="1">
    <citation type="submission" date="2020-11" db="EMBL/GenBank/DDBJ databases">
        <authorList>
            <person name="Tran Van P."/>
        </authorList>
    </citation>
    <scope>NUCLEOTIDE SEQUENCE</scope>
</reference>